<dbReference type="InterPro" id="IPR003887">
    <property type="entry name" value="LEM_dom"/>
</dbReference>
<dbReference type="PANTHER" id="PTHR12019:SF9">
    <property type="entry name" value="THYMOPOIETIN"/>
    <property type="match status" value="1"/>
</dbReference>
<dbReference type="Proteomes" id="UP001201812">
    <property type="component" value="Unassembled WGS sequence"/>
</dbReference>
<accession>A0AAD4MWR4</accession>
<reference evidence="4" key="1">
    <citation type="submission" date="2022-01" db="EMBL/GenBank/DDBJ databases">
        <title>Genome Sequence Resource for Two Populations of Ditylenchus destructor, the Migratory Endoparasitic Phytonematode.</title>
        <authorList>
            <person name="Zhang H."/>
            <person name="Lin R."/>
            <person name="Xie B."/>
        </authorList>
    </citation>
    <scope>NUCLEOTIDE SEQUENCE</scope>
    <source>
        <strain evidence="4">BazhouSP</strain>
    </source>
</reference>
<dbReference type="SUPFAM" id="SSF63451">
    <property type="entry name" value="LEM domain"/>
    <property type="match status" value="1"/>
</dbReference>
<name>A0AAD4MWR4_9BILA</name>
<dbReference type="InterPro" id="IPR011015">
    <property type="entry name" value="LEM/LEM-like_dom_sf"/>
</dbReference>
<keyword evidence="5" id="KW-1185">Reference proteome</keyword>
<dbReference type="EMBL" id="JAKKPZ010000043">
    <property type="protein sequence ID" value="KAI1707086.1"/>
    <property type="molecule type" value="Genomic_DNA"/>
</dbReference>
<evidence type="ECO:0000256" key="1">
    <source>
        <dbReference type="SAM" id="MobiDB-lite"/>
    </source>
</evidence>
<feature type="region of interest" description="Disordered" evidence="1">
    <location>
        <begin position="64"/>
        <end position="129"/>
    </location>
</feature>
<dbReference type="AlphaFoldDB" id="A0AAD4MWR4"/>
<dbReference type="InterPro" id="IPR051656">
    <property type="entry name" value="LEM_domain"/>
</dbReference>
<feature type="compositionally biased region" description="Polar residues" evidence="1">
    <location>
        <begin position="66"/>
        <end position="78"/>
    </location>
</feature>
<comment type="caution">
    <text evidence="4">The sequence shown here is derived from an EMBL/GenBank/DDBJ whole genome shotgun (WGS) entry which is preliminary data.</text>
</comment>
<dbReference type="PROSITE" id="PS50954">
    <property type="entry name" value="LEM"/>
    <property type="match status" value="1"/>
</dbReference>
<dbReference type="PANTHER" id="PTHR12019">
    <property type="entry name" value="LAMINA-ASSOCIATED POLYPEPTIDE THYMOPOIETIN"/>
    <property type="match status" value="1"/>
</dbReference>
<protein>
    <submittedName>
        <fullName evidence="4">LEM domain-containing protein</fullName>
    </submittedName>
</protein>
<dbReference type="Gene3D" id="1.10.720.40">
    <property type="match status" value="1"/>
</dbReference>
<dbReference type="Pfam" id="PF03020">
    <property type="entry name" value="LEM"/>
    <property type="match status" value="1"/>
</dbReference>
<evidence type="ECO:0000256" key="2">
    <source>
        <dbReference type="SAM" id="Phobius"/>
    </source>
</evidence>
<keyword evidence="2" id="KW-0812">Transmembrane</keyword>
<dbReference type="FunFam" id="1.10.720.40:FF:000001">
    <property type="entry name" value="LEM domain containing 2, isoform CRA_a"/>
    <property type="match status" value="1"/>
</dbReference>
<proteinExistence type="predicted"/>
<gene>
    <name evidence="4" type="ORF">DdX_12678</name>
</gene>
<dbReference type="SMART" id="SM00540">
    <property type="entry name" value="LEM"/>
    <property type="match status" value="1"/>
</dbReference>
<evidence type="ECO:0000313" key="5">
    <source>
        <dbReference type="Proteomes" id="UP001201812"/>
    </source>
</evidence>
<evidence type="ECO:0000313" key="4">
    <source>
        <dbReference type="EMBL" id="KAI1707086.1"/>
    </source>
</evidence>
<sequence>MSGETNDALFASLGDDELRQELQKHGMQAGPITPSTRRIYEIKLMKFVQNTGSNGVEEFAEKVATPQKNGPNGDSNGLNGVHEKSPEPTPISVRGVSPPPPQVNKPVPELDFSKDHDSSDEDEEESARILTPEEAARFRSNIQRTSGSFRGRYLNGEVATSTPMHNVSMRKAKGDYNYTSIAKIALLLFALAFVAVLFYNGTWNWQYLRSLQKAYLNANKSMNADDEL</sequence>
<evidence type="ECO:0000259" key="3">
    <source>
        <dbReference type="PROSITE" id="PS50954"/>
    </source>
</evidence>
<feature type="transmembrane region" description="Helical" evidence="2">
    <location>
        <begin position="178"/>
        <end position="199"/>
    </location>
</feature>
<dbReference type="CDD" id="cd12940">
    <property type="entry name" value="LEM_LAP2_LEMD1"/>
    <property type="match status" value="1"/>
</dbReference>
<keyword evidence="2" id="KW-0472">Membrane</keyword>
<organism evidence="4 5">
    <name type="scientific">Ditylenchus destructor</name>
    <dbReference type="NCBI Taxonomy" id="166010"/>
    <lineage>
        <taxon>Eukaryota</taxon>
        <taxon>Metazoa</taxon>
        <taxon>Ecdysozoa</taxon>
        <taxon>Nematoda</taxon>
        <taxon>Chromadorea</taxon>
        <taxon>Rhabditida</taxon>
        <taxon>Tylenchina</taxon>
        <taxon>Tylenchomorpha</taxon>
        <taxon>Sphaerularioidea</taxon>
        <taxon>Anguinidae</taxon>
        <taxon>Anguininae</taxon>
        <taxon>Ditylenchus</taxon>
    </lineage>
</organism>
<keyword evidence="2" id="KW-1133">Transmembrane helix</keyword>
<feature type="domain" description="LEM" evidence="3">
    <location>
        <begin position="7"/>
        <end position="51"/>
    </location>
</feature>